<dbReference type="GO" id="GO:0004376">
    <property type="term" value="F:GPI mannosyltransferase activity"/>
    <property type="evidence" value="ECO:0007669"/>
    <property type="project" value="InterPro"/>
</dbReference>
<evidence type="ECO:0000256" key="2">
    <source>
        <dbReference type="ARBA" id="ARBA00004687"/>
    </source>
</evidence>
<dbReference type="PANTHER" id="PTHR12468:SF2">
    <property type="entry name" value="GPI MANNOSYLTRANSFERASE 2"/>
    <property type="match status" value="1"/>
</dbReference>
<dbReference type="GO" id="GO:0006506">
    <property type="term" value="P:GPI anchor biosynthetic process"/>
    <property type="evidence" value="ECO:0007669"/>
    <property type="project" value="UniProtKB-UniPathway"/>
</dbReference>
<keyword evidence="9 12" id="KW-0256">Endoplasmic reticulum</keyword>
<accession>A0A6H0XVC2</accession>
<evidence type="ECO:0000256" key="10">
    <source>
        <dbReference type="ARBA" id="ARBA00022989"/>
    </source>
</evidence>
<gene>
    <name evidence="15" type="ORF">AMS68_004229</name>
</gene>
<evidence type="ECO:0000256" key="3">
    <source>
        <dbReference type="ARBA" id="ARBA00008698"/>
    </source>
</evidence>
<feature type="transmembrane region" description="Helical" evidence="12">
    <location>
        <begin position="634"/>
        <end position="652"/>
    </location>
</feature>
<dbReference type="InterPro" id="IPR006769">
    <property type="entry name" value="MCU_C"/>
</dbReference>
<feature type="compositionally biased region" description="Polar residues" evidence="13">
    <location>
        <begin position="326"/>
        <end position="338"/>
    </location>
</feature>
<evidence type="ECO:0000256" key="6">
    <source>
        <dbReference type="ARBA" id="ARBA00022676"/>
    </source>
</evidence>
<dbReference type="UniPathway" id="UPA00196"/>
<feature type="region of interest" description="Disordered" evidence="13">
    <location>
        <begin position="713"/>
        <end position="757"/>
    </location>
</feature>
<sequence length="757" mass="85461">MLSYAHAVRSKDSIGSSTILTLLAGALFGLATAIRGNGLLSGIIFAWDALGPVFSILFGDRALATLRRLSMTVLAGLLVAAGYAIPQYIAYREYCNADLQRPWCSRLPPSIYGFVQEHYWEVGFLKYWTVSNIPLFILAAPVLFLLFNTGYGAMHHGRSVLIAVIGEERPSFTSQASYQADRTAYIHIFERFAMPQLVLALLATTSFHVQIINRISSGYPIWYIVLAIAIDDQSPTLECGHLRTEHYYPFRQLRGKLPRMMVQGFVVYAVVQAGLFSSFLPPAPVASSSTLHGRSHAGRSRSHTVTVNLKDGKGDPYVVENDEDSSYSQAAGNLSHSITPEEDSEFKRIEELSKEKQRTSPWTREGSDMPPVARGRSAGAMTKGKLLTTPSRMLKFIIPLSPRDTNSDRKDIEPLALLVHPQQPLSYLERLIQSELPVLEDGKPPGIVFRAEDTGEDSGKEEKKEDDVDDVDDVEDVEDLSAEDKTRIDGKLMKTGKLNSKGKPEEAPESKPEPEPVDPNHPNFVRWSPSTEIGDFIRDAARAKEFALDVEGAGTIYVGVPSFSDRTYYLRMRLRKTGRRILQLADLKKECDHLAHRGAKQLAQLGFGGLVTWWVAVYYLTFKTDYGWDVMEPVSYLVGLTTVIGAYLWFLWHNRDVSYRSAMQLTVSRRQTQLYEQKGFDIHKWEFLVEEGNRLRREIKMIADEYDVEWDETKDEGHKKVAQALREERKKDKEKKKDEEDDEDDDDDDQESGSKRK</sequence>
<feature type="compositionally biased region" description="Acidic residues" evidence="13">
    <location>
        <begin position="467"/>
        <end position="481"/>
    </location>
</feature>
<feature type="transmembrane region" description="Helical" evidence="12">
    <location>
        <begin position="127"/>
        <end position="147"/>
    </location>
</feature>
<dbReference type="Proteomes" id="UP000503462">
    <property type="component" value="Chromosome 3"/>
</dbReference>
<evidence type="ECO:0000256" key="7">
    <source>
        <dbReference type="ARBA" id="ARBA00022679"/>
    </source>
</evidence>
<dbReference type="Pfam" id="PF04678">
    <property type="entry name" value="MCU"/>
    <property type="match status" value="1"/>
</dbReference>
<dbReference type="EC" id="2.4.1.-" evidence="12"/>
<keyword evidence="7 12" id="KW-0808">Transferase</keyword>
<evidence type="ECO:0000313" key="16">
    <source>
        <dbReference type="Proteomes" id="UP000503462"/>
    </source>
</evidence>
<reference evidence="15 16" key="1">
    <citation type="journal article" date="2016" name="Sci. Rep.">
        <title>Peltaster fructicola genome reveals evolution from an invasive phytopathogen to an ectophytic parasite.</title>
        <authorList>
            <person name="Xu C."/>
            <person name="Chen H."/>
            <person name="Gleason M.L."/>
            <person name="Xu J.R."/>
            <person name="Liu H."/>
            <person name="Zhang R."/>
            <person name="Sun G."/>
        </authorList>
    </citation>
    <scope>NUCLEOTIDE SEQUENCE [LARGE SCALE GENOMIC DNA]</scope>
    <source>
        <strain evidence="15 16">LNHT1506</strain>
    </source>
</reference>
<comment type="subcellular location">
    <subcellularLocation>
        <location evidence="1 12">Endoplasmic reticulum membrane</location>
        <topology evidence="1 12">Multi-pass membrane protein</topology>
    </subcellularLocation>
</comment>
<comment type="function">
    <text evidence="12">Mannosyltransferase involved in glycosylphosphatidylinositol-anchor biosynthesis.</text>
</comment>
<proteinExistence type="inferred from homology"/>
<feature type="compositionally biased region" description="Basic and acidic residues" evidence="13">
    <location>
        <begin position="715"/>
        <end position="738"/>
    </location>
</feature>
<comment type="caution">
    <text evidence="12">Lacks conserved residue(s) required for the propagation of feature annotation.</text>
</comment>
<feature type="region of interest" description="Disordered" evidence="13">
    <location>
        <begin position="290"/>
        <end position="385"/>
    </location>
</feature>
<organism evidence="15 16">
    <name type="scientific">Peltaster fructicola</name>
    <dbReference type="NCBI Taxonomy" id="286661"/>
    <lineage>
        <taxon>Eukaryota</taxon>
        <taxon>Fungi</taxon>
        <taxon>Dikarya</taxon>
        <taxon>Ascomycota</taxon>
        <taxon>Pezizomycotina</taxon>
        <taxon>Dothideomycetes</taxon>
        <taxon>Dothideomycetes incertae sedis</taxon>
        <taxon>Peltaster</taxon>
    </lineage>
</organism>
<evidence type="ECO:0000256" key="11">
    <source>
        <dbReference type="ARBA" id="ARBA00023136"/>
    </source>
</evidence>
<feature type="compositionally biased region" description="Basic and acidic residues" evidence="13">
    <location>
        <begin position="502"/>
        <end position="514"/>
    </location>
</feature>
<dbReference type="GO" id="GO:0031501">
    <property type="term" value="C:mannosyltransferase complex"/>
    <property type="evidence" value="ECO:0007669"/>
    <property type="project" value="TreeGrafter"/>
</dbReference>
<evidence type="ECO:0000256" key="1">
    <source>
        <dbReference type="ARBA" id="ARBA00004477"/>
    </source>
</evidence>
<feature type="transmembrane region" description="Helical" evidence="12">
    <location>
        <begin position="260"/>
        <end position="280"/>
    </location>
</feature>
<evidence type="ECO:0000256" key="13">
    <source>
        <dbReference type="SAM" id="MobiDB-lite"/>
    </source>
</evidence>
<keyword evidence="8 12" id="KW-0812">Transmembrane</keyword>
<feature type="compositionally biased region" description="Basic residues" evidence="13">
    <location>
        <begin position="293"/>
        <end position="302"/>
    </location>
</feature>
<dbReference type="GO" id="GO:0000009">
    <property type="term" value="F:alpha-1,6-mannosyltransferase activity"/>
    <property type="evidence" value="ECO:0007669"/>
    <property type="project" value="InterPro"/>
</dbReference>
<keyword evidence="10 12" id="KW-1133">Transmembrane helix</keyword>
<name>A0A6H0XVC2_9PEZI</name>
<keyword evidence="5 12" id="KW-0337">GPI-anchor biosynthesis</keyword>
<dbReference type="EMBL" id="CP051141">
    <property type="protein sequence ID" value="QIW98711.1"/>
    <property type="molecule type" value="Genomic_DNA"/>
</dbReference>
<dbReference type="OrthoDB" id="278338at2759"/>
<feature type="domain" description="Calcium uniporter protein C-terminal" evidence="14">
    <location>
        <begin position="570"/>
        <end position="686"/>
    </location>
</feature>
<evidence type="ECO:0000256" key="12">
    <source>
        <dbReference type="RuleBase" id="RU363112"/>
    </source>
</evidence>
<feature type="transmembrane region" description="Helical" evidence="12">
    <location>
        <begin position="40"/>
        <end position="59"/>
    </location>
</feature>
<evidence type="ECO:0000313" key="15">
    <source>
        <dbReference type="EMBL" id="QIW98711.1"/>
    </source>
</evidence>
<evidence type="ECO:0000259" key="14">
    <source>
        <dbReference type="Pfam" id="PF04678"/>
    </source>
</evidence>
<keyword evidence="16" id="KW-1185">Reference proteome</keyword>
<dbReference type="PANTHER" id="PTHR12468">
    <property type="entry name" value="GPI MANNOSYLTRANSFERASE 2"/>
    <property type="match status" value="1"/>
</dbReference>
<feature type="transmembrane region" description="Helical" evidence="12">
    <location>
        <begin position="602"/>
        <end position="622"/>
    </location>
</feature>
<evidence type="ECO:0000256" key="8">
    <source>
        <dbReference type="ARBA" id="ARBA00022692"/>
    </source>
</evidence>
<comment type="similarity">
    <text evidence="3 12">Belongs to the PIGV family.</text>
</comment>
<protein>
    <recommendedName>
        <fullName evidence="4 12">GPI mannosyltransferase 2</fullName>
        <ecNumber evidence="12">2.4.1.-</ecNumber>
    </recommendedName>
</protein>
<keyword evidence="6 12" id="KW-0328">Glycosyltransferase</keyword>
<keyword evidence="11 12" id="KW-0472">Membrane</keyword>
<dbReference type="InterPro" id="IPR007315">
    <property type="entry name" value="PIG-V/Gpi18"/>
</dbReference>
<comment type="pathway">
    <text evidence="2 12">Glycolipid biosynthesis; glycosylphosphatidylinositol-anchor biosynthesis.</text>
</comment>
<evidence type="ECO:0000256" key="5">
    <source>
        <dbReference type="ARBA" id="ARBA00022502"/>
    </source>
</evidence>
<feature type="compositionally biased region" description="Acidic residues" evidence="13">
    <location>
        <begin position="739"/>
        <end position="751"/>
    </location>
</feature>
<feature type="compositionally biased region" description="Basic and acidic residues" evidence="13">
    <location>
        <begin position="345"/>
        <end position="358"/>
    </location>
</feature>
<feature type="region of interest" description="Disordered" evidence="13">
    <location>
        <begin position="441"/>
        <end position="523"/>
    </location>
</feature>
<dbReference type="Pfam" id="PF04188">
    <property type="entry name" value="Mannosyl_trans2"/>
    <property type="match status" value="1"/>
</dbReference>
<dbReference type="AlphaFoldDB" id="A0A6H0XVC2"/>
<feature type="transmembrane region" description="Helical" evidence="12">
    <location>
        <begin position="71"/>
        <end position="91"/>
    </location>
</feature>
<feature type="transmembrane region" description="Helical" evidence="12">
    <location>
        <begin position="12"/>
        <end position="34"/>
    </location>
</feature>
<feature type="compositionally biased region" description="Basic and acidic residues" evidence="13">
    <location>
        <begin position="482"/>
        <end position="492"/>
    </location>
</feature>
<feature type="compositionally biased region" description="Basic and acidic residues" evidence="13">
    <location>
        <begin position="450"/>
        <end position="466"/>
    </location>
</feature>
<evidence type="ECO:0000256" key="9">
    <source>
        <dbReference type="ARBA" id="ARBA00022824"/>
    </source>
</evidence>
<dbReference type="GO" id="GO:0005789">
    <property type="term" value="C:endoplasmic reticulum membrane"/>
    <property type="evidence" value="ECO:0007669"/>
    <property type="project" value="UniProtKB-SubCell"/>
</dbReference>
<evidence type="ECO:0000256" key="4">
    <source>
        <dbReference type="ARBA" id="ARBA00013795"/>
    </source>
</evidence>